<comment type="subcellular location">
    <subcellularLocation>
        <location evidence="1">Cytoplasm</location>
    </subcellularLocation>
</comment>
<gene>
    <name evidence="8" type="ORF">RWE15_09580</name>
</gene>
<dbReference type="PANTHER" id="PTHR45008:SF1">
    <property type="entry name" value="PTS SYSTEM GLUCOSE-SPECIFIC EIIA COMPONENT"/>
    <property type="match status" value="1"/>
</dbReference>
<keyword evidence="3 8" id="KW-0762">Sugar transport</keyword>
<dbReference type="PANTHER" id="PTHR45008">
    <property type="entry name" value="PTS SYSTEM GLUCOSE-SPECIFIC EIIA COMPONENT"/>
    <property type="match status" value="1"/>
</dbReference>
<dbReference type="InterPro" id="IPR011055">
    <property type="entry name" value="Dup_hybrid_motif"/>
</dbReference>
<organism evidence="8 9">
    <name type="scientific">Tigheibacillus halophilus</name>
    <dbReference type="NCBI Taxonomy" id="361280"/>
    <lineage>
        <taxon>Bacteria</taxon>
        <taxon>Bacillati</taxon>
        <taxon>Bacillota</taxon>
        <taxon>Bacilli</taxon>
        <taxon>Bacillales</taxon>
        <taxon>Bacillaceae</taxon>
        <taxon>Tigheibacillus</taxon>
    </lineage>
</organism>
<proteinExistence type="predicted"/>
<evidence type="ECO:0000256" key="4">
    <source>
        <dbReference type="ARBA" id="ARBA00022679"/>
    </source>
</evidence>
<dbReference type="PROSITE" id="PS51257">
    <property type="entry name" value="PROKAR_LIPOPROTEIN"/>
    <property type="match status" value="1"/>
</dbReference>
<evidence type="ECO:0000259" key="7">
    <source>
        <dbReference type="PROSITE" id="PS51093"/>
    </source>
</evidence>
<comment type="caution">
    <text evidence="8">The sequence shown here is derived from an EMBL/GenBank/DDBJ whole genome shotgun (WGS) entry which is preliminary data.</text>
</comment>
<keyword evidence="5" id="KW-0598">Phosphotransferase system</keyword>
<keyword evidence="6" id="KW-0418">Kinase</keyword>
<sequence>MLSPLRGKVLSLKDVKDSTFSNNLVGTGCAIFPSEGKVIAPFDGEVISVFPTNHAIGLKRKDGLELMIHIGLETVNENGKGYTPNVKAGDSISKGEIIMEFDLDYLVKKGYDMTTPIIVTSGQKAVPLVEEQVVNPTEQLLLLV</sequence>
<dbReference type="Gene3D" id="2.70.70.10">
    <property type="entry name" value="Glucose Permease (Domain IIA)"/>
    <property type="match status" value="1"/>
</dbReference>
<dbReference type="NCBIfam" id="TIGR00830">
    <property type="entry name" value="PTBA"/>
    <property type="match status" value="1"/>
</dbReference>
<evidence type="ECO:0000256" key="5">
    <source>
        <dbReference type="ARBA" id="ARBA00022683"/>
    </source>
</evidence>
<dbReference type="PROSITE" id="PS00371">
    <property type="entry name" value="PTS_EIIA_TYPE_1_HIS"/>
    <property type="match status" value="1"/>
</dbReference>
<dbReference type="SUPFAM" id="SSF51261">
    <property type="entry name" value="Duplicated hybrid motif"/>
    <property type="match status" value="1"/>
</dbReference>
<keyword evidence="2" id="KW-0813">Transport</keyword>
<evidence type="ECO:0000256" key="6">
    <source>
        <dbReference type="ARBA" id="ARBA00022777"/>
    </source>
</evidence>
<dbReference type="Proteomes" id="UP001281447">
    <property type="component" value="Unassembled WGS sequence"/>
</dbReference>
<evidence type="ECO:0000313" key="9">
    <source>
        <dbReference type="Proteomes" id="UP001281447"/>
    </source>
</evidence>
<dbReference type="Pfam" id="PF00358">
    <property type="entry name" value="PTS_EIIA_1"/>
    <property type="match status" value="1"/>
</dbReference>
<feature type="domain" description="PTS EIIA type-1" evidence="7">
    <location>
        <begin position="17"/>
        <end position="121"/>
    </location>
</feature>
<dbReference type="PROSITE" id="PS51093">
    <property type="entry name" value="PTS_EIIA_TYPE_1"/>
    <property type="match status" value="1"/>
</dbReference>
<evidence type="ECO:0000256" key="2">
    <source>
        <dbReference type="ARBA" id="ARBA00022448"/>
    </source>
</evidence>
<keyword evidence="4" id="KW-0808">Transferase</keyword>
<reference evidence="8 9" key="1">
    <citation type="submission" date="2023-10" db="EMBL/GenBank/DDBJ databases">
        <title>Virgibacillus halophilus 5B73C genome.</title>
        <authorList>
            <person name="Miliotis G."/>
            <person name="Sengupta P."/>
            <person name="Hameed A."/>
            <person name="Chuvochina M."/>
            <person name="Mcdonagh F."/>
            <person name="Simpson A.C."/>
            <person name="Singh N.K."/>
            <person name="Rekha P.D."/>
            <person name="Raman K."/>
            <person name="Hugenholtz P."/>
            <person name="Venkateswaran K."/>
        </authorList>
    </citation>
    <scope>NUCLEOTIDE SEQUENCE [LARGE SCALE GENOMIC DNA]</scope>
    <source>
        <strain evidence="8 9">5B73C</strain>
    </source>
</reference>
<protein>
    <submittedName>
        <fullName evidence="8">PTS glucose transporter subunit IIA</fullName>
    </submittedName>
</protein>
<evidence type="ECO:0000256" key="1">
    <source>
        <dbReference type="ARBA" id="ARBA00004496"/>
    </source>
</evidence>
<keyword evidence="9" id="KW-1185">Reference proteome</keyword>
<accession>A0ABU5C602</accession>
<dbReference type="InterPro" id="IPR001127">
    <property type="entry name" value="PTS_EIIA_1_perm"/>
</dbReference>
<dbReference type="InterPro" id="IPR050890">
    <property type="entry name" value="PTS_EIIA_component"/>
</dbReference>
<evidence type="ECO:0000256" key="3">
    <source>
        <dbReference type="ARBA" id="ARBA00022597"/>
    </source>
</evidence>
<evidence type="ECO:0000313" key="8">
    <source>
        <dbReference type="EMBL" id="MDY0394654.1"/>
    </source>
</evidence>
<name>A0ABU5C602_9BACI</name>
<dbReference type="EMBL" id="JAWDIP010000003">
    <property type="protein sequence ID" value="MDY0394654.1"/>
    <property type="molecule type" value="Genomic_DNA"/>
</dbReference>